<evidence type="ECO:0000256" key="2">
    <source>
        <dbReference type="SAM" id="MobiDB-lite"/>
    </source>
</evidence>
<dbReference type="Ensembl" id="ENSCPVT00000019496.2">
    <property type="protein sequence ID" value="ENSCPVP00000018661.1"/>
    <property type="gene ID" value="ENSCPVG00000013617.2"/>
</dbReference>
<feature type="compositionally biased region" description="Basic and acidic residues" evidence="2">
    <location>
        <begin position="1"/>
        <end position="25"/>
    </location>
</feature>
<proteinExistence type="inferred from homology"/>
<gene>
    <name evidence="3" type="primary">ACTR8</name>
</gene>
<keyword evidence="4" id="KW-1185">Reference proteome</keyword>
<evidence type="ECO:0000256" key="1">
    <source>
        <dbReference type="RuleBase" id="RU000487"/>
    </source>
</evidence>
<reference evidence="3" key="1">
    <citation type="submission" date="2020-02" db="EMBL/GenBank/DDBJ databases">
        <authorList>
            <person name="Enbody D E."/>
            <person name="Pettersson E M."/>
        </authorList>
    </citation>
    <scope>NUCLEOTIDE SEQUENCE [LARGE SCALE GENOMIC DNA]</scope>
</reference>
<comment type="similarity">
    <text evidence="1">Belongs to the actin family.</text>
</comment>
<dbReference type="Gene3D" id="3.30.420.40">
    <property type="match status" value="2"/>
</dbReference>
<dbReference type="Gene3D" id="3.90.640.10">
    <property type="entry name" value="Actin, Chain A, domain 4"/>
    <property type="match status" value="1"/>
</dbReference>
<name>A0A8C3NBF7_GEOPR</name>
<accession>A0A8C3NBF7</accession>
<dbReference type="AlphaFoldDB" id="A0A8C3NBF7"/>
<dbReference type="InterPro" id="IPR004000">
    <property type="entry name" value="Actin"/>
</dbReference>
<sequence>MTQAEKGEAENGKDKERDREREQRGVKRPIVPAAVPESLQEQIQSNFIVVIHPGSTTLRLGRATDTLPAGIPHVIARRHKQPGQAAYRDSWLLRDGLNKPESTEQRQNGLKMVDQAIWSKKMSNGARRIPVSPDQARSYNRQMRPAILDHSSGAKWTNTSNHPEFLVGEEALYVNPLDSYNIHWPIRRGQLNLHAGPGGSLTAVLADLEVIWSHAIQKYLEIPLKDLKYYRCILLIPDIYNKQHVKELVNMILMKMGFSGIIVHQESVCATFGSGLSSACIVDVGDQKTSVCCVEDGVSHRNTRLCLAYGGSDVSRCFYWLMQRAGFPYRDCQLTNKLDCLLLQHLKETFCHLDQDISGLQDHEFQIRHPDSPALLYQFRLGDEKLQSAKATADRKSMSKPGAFEGELRGQSSDISERIYPQEVELGSSQGDCMIPGNDSEEPLTAHMSRKTAISQFEGKALGLDKAILHSIDCCASDDTKKKMYSSILVVGGGLMFHKAQEFLQHRILNKMPPSFRRVVENVEVITRPKDMDPRLIAWKGGAVLACLDTTQELWIYQREWQRFGVRMLRERAAFVW</sequence>
<dbReference type="Gene3D" id="2.30.36.90">
    <property type="match status" value="1"/>
</dbReference>
<dbReference type="FunFam" id="3.30.420.40:FF:000100">
    <property type="entry name" value="Actin-related protein 8"/>
    <property type="match status" value="1"/>
</dbReference>
<dbReference type="FunFam" id="3.30.420.40:FF:000134">
    <property type="entry name" value="Actin-related protein 8"/>
    <property type="match status" value="1"/>
</dbReference>
<organism evidence="3 4">
    <name type="scientific">Geospiza parvula</name>
    <name type="common">Small tree-finch</name>
    <name type="synonym">Camarhynchus parvulus</name>
    <dbReference type="NCBI Taxonomy" id="87175"/>
    <lineage>
        <taxon>Eukaryota</taxon>
        <taxon>Metazoa</taxon>
        <taxon>Chordata</taxon>
        <taxon>Craniata</taxon>
        <taxon>Vertebrata</taxon>
        <taxon>Euteleostomi</taxon>
        <taxon>Archelosauria</taxon>
        <taxon>Archosauria</taxon>
        <taxon>Dinosauria</taxon>
        <taxon>Saurischia</taxon>
        <taxon>Theropoda</taxon>
        <taxon>Coelurosauria</taxon>
        <taxon>Aves</taxon>
        <taxon>Neognathae</taxon>
        <taxon>Neoaves</taxon>
        <taxon>Telluraves</taxon>
        <taxon>Australaves</taxon>
        <taxon>Passeriformes</taxon>
        <taxon>Thraupidae</taxon>
        <taxon>Camarhynchus</taxon>
    </lineage>
</organism>
<protein>
    <submittedName>
        <fullName evidence="3">Actin related protein 8</fullName>
    </submittedName>
</protein>
<evidence type="ECO:0000313" key="4">
    <source>
        <dbReference type="Proteomes" id="UP000694382"/>
    </source>
</evidence>
<feature type="region of interest" description="Disordered" evidence="2">
    <location>
        <begin position="1"/>
        <end position="30"/>
    </location>
</feature>
<dbReference type="SUPFAM" id="SSF53067">
    <property type="entry name" value="Actin-like ATPase domain"/>
    <property type="match status" value="2"/>
</dbReference>
<dbReference type="SMART" id="SM00268">
    <property type="entry name" value="ACTIN"/>
    <property type="match status" value="1"/>
</dbReference>
<dbReference type="CDD" id="cd10206">
    <property type="entry name" value="ASKHA_NBD_Arp8-like"/>
    <property type="match status" value="1"/>
</dbReference>
<dbReference type="InterPro" id="IPR043129">
    <property type="entry name" value="ATPase_NBD"/>
</dbReference>
<reference evidence="3" key="3">
    <citation type="submission" date="2025-09" db="UniProtKB">
        <authorList>
            <consortium name="Ensembl"/>
        </authorList>
    </citation>
    <scope>IDENTIFICATION</scope>
</reference>
<dbReference type="FunFam" id="3.90.640.10:FF:000035">
    <property type="entry name" value="Actin-related protein 8"/>
    <property type="match status" value="1"/>
</dbReference>
<evidence type="ECO:0000313" key="3">
    <source>
        <dbReference type="Ensembl" id="ENSCPVP00000018661.1"/>
    </source>
</evidence>
<dbReference type="PANTHER" id="PTHR11937">
    <property type="entry name" value="ACTIN"/>
    <property type="match status" value="1"/>
</dbReference>
<dbReference type="Pfam" id="PF00022">
    <property type="entry name" value="Actin"/>
    <property type="match status" value="1"/>
</dbReference>
<dbReference type="Proteomes" id="UP000694382">
    <property type="component" value="Chromosome 12"/>
</dbReference>
<reference evidence="3" key="2">
    <citation type="submission" date="2025-08" db="UniProtKB">
        <authorList>
            <consortium name="Ensembl"/>
        </authorList>
    </citation>
    <scope>IDENTIFICATION</scope>
</reference>